<evidence type="ECO:0000313" key="1">
    <source>
        <dbReference type="EMBL" id="KAJ8630426.1"/>
    </source>
</evidence>
<evidence type="ECO:0000313" key="2">
    <source>
        <dbReference type="Proteomes" id="UP001234297"/>
    </source>
</evidence>
<proteinExistence type="predicted"/>
<comment type="caution">
    <text evidence="1">The sequence shown here is derived from an EMBL/GenBank/DDBJ whole genome shotgun (WGS) entry which is preliminary data.</text>
</comment>
<dbReference type="EMBL" id="CM056815">
    <property type="protein sequence ID" value="KAJ8630426.1"/>
    <property type="molecule type" value="Genomic_DNA"/>
</dbReference>
<name>A0ACC2LB38_PERAE</name>
<sequence length="157" mass="16357">MNKANINPSRVLEDEQGDEKVTRSNGVRKRLFINEVDINPSIVLEDKQDNEKDYERDCLGFWTPNHIWIKLGCGARGYKGGGCVAGIGITYGEGSGVELGGTNGGGCGVGLGTTYGEVWGLALGVSNGGGSGAFIGFANGEGWGVWTLGGTRPISSS</sequence>
<keyword evidence="2" id="KW-1185">Reference proteome</keyword>
<reference evidence="1 2" key="1">
    <citation type="journal article" date="2022" name="Hortic Res">
        <title>A haplotype resolved chromosomal level avocado genome allows analysis of novel avocado genes.</title>
        <authorList>
            <person name="Nath O."/>
            <person name="Fletcher S.J."/>
            <person name="Hayward A."/>
            <person name="Shaw L.M."/>
            <person name="Masouleh A.K."/>
            <person name="Furtado A."/>
            <person name="Henry R.J."/>
            <person name="Mitter N."/>
        </authorList>
    </citation>
    <scope>NUCLEOTIDE SEQUENCE [LARGE SCALE GENOMIC DNA]</scope>
    <source>
        <strain evidence="2">cv. Hass</strain>
    </source>
</reference>
<protein>
    <submittedName>
        <fullName evidence="1">Uncharacterized protein</fullName>
    </submittedName>
</protein>
<dbReference type="Proteomes" id="UP001234297">
    <property type="component" value="Chromosome 7"/>
</dbReference>
<gene>
    <name evidence="1" type="ORF">MRB53_023749</name>
</gene>
<accession>A0ACC2LB38</accession>
<organism evidence="1 2">
    <name type="scientific">Persea americana</name>
    <name type="common">Avocado</name>
    <dbReference type="NCBI Taxonomy" id="3435"/>
    <lineage>
        <taxon>Eukaryota</taxon>
        <taxon>Viridiplantae</taxon>
        <taxon>Streptophyta</taxon>
        <taxon>Embryophyta</taxon>
        <taxon>Tracheophyta</taxon>
        <taxon>Spermatophyta</taxon>
        <taxon>Magnoliopsida</taxon>
        <taxon>Magnoliidae</taxon>
        <taxon>Laurales</taxon>
        <taxon>Lauraceae</taxon>
        <taxon>Persea</taxon>
    </lineage>
</organism>